<evidence type="ECO:0000256" key="3">
    <source>
        <dbReference type="ARBA" id="ARBA00022989"/>
    </source>
</evidence>
<dbReference type="AlphaFoldDB" id="A0AAJ6L518"/>
<dbReference type="GO" id="GO:0016020">
    <property type="term" value="C:membrane"/>
    <property type="evidence" value="ECO:0007669"/>
    <property type="project" value="UniProtKB-SubCell"/>
</dbReference>
<keyword evidence="2 5" id="KW-0812">Transmembrane</keyword>
<evidence type="ECO:0000313" key="8">
    <source>
        <dbReference type="Proteomes" id="UP001235874"/>
    </source>
</evidence>
<feature type="transmembrane region" description="Helical" evidence="5">
    <location>
        <begin position="48"/>
        <end position="69"/>
    </location>
</feature>
<keyword evidence="4 5" id="KW-0472">Membrane</keyword>
<evidence type="ECO:0000256" key="1">
    <source>
        <dbReference type="ARBA" id="ARBA00004141"/>
    </source>
</evidence>
<reference evidence="7 8" key="1">
    <citation type="submission" date="2023-07" db="EMBL/GenBank/DDBJ databases">
        <title>Micromonospora profundi TRM 95458 converts glycerol to a new osmotic compound.</title>
        <authorList>
            <person name="Lu D."/>
        </authorList>
    </citation>
    <scope>NUCLEOTIDE SEQUENCE [LARGE SCALE GENOMIC DNA]</scope>
    <source>
        <strain evidence="7 8">TRM95458</strain>
    </source>
</reference>
<evidence type="ECO:0000256" key="2">
    <source>
        <dbReference type="ARBA" id="ARBA00022692"/>
    </source>
</evidence>
<dbReference type="InterPro" id="IPR009908">
    <property type="entry name" value="Methylamine_util_MauE"/>
</dbReference>
<dbReference type="RefSeq" id="WP_306272961.1">
    <property type="nucleotide sequence ID" value="NZ_CP130472.1"/>
</dbReference>
<dbReference type="EMBL" id="CP130472">
    <property type="protein sequence ID" value="WLS46606.1"/>
    <property type="molecule type" value="Genomic_DNA"/>
</dbReference>
<accession>A0AAJ6L518</accession>
<name>A0AAJ6L518_9ACTN</name>
<proteinExistence type="predicted"/>
<feature type="domain" description="Methylamine utilisation protein MauE" evidence="6">
    <location>
        <begin position="5"/>
        <end position="134"/>
    </location>
</feature>
<keyword evidence="8" id="KW-1185">Reference proteome</keyword>
<comment type="subcellular location">
    <subcellularLocation>
        <location evidence="1">Membrane</location>
        <topology evidence="1">Multi-pass membrane protein</topology>
    </subcellularLocation>
</comment>
<dbReference type="GO" id="GO:0030416">
    <property type="term" value="P:methylamine metabolic process"/>
    <property type="evidence" value="ECO:0007669"/>
    <property type="project" value="InterPro"/>
</dbReference>
<evidence type="ECO:0000256" key="5">
    <source>
        <dbReference type="SAM" id="Phobius"/>
    </source>
</evidence>
<feature type="transmembrane region" description="Helical" evidence="5">
    <location>
        <begin position="75"/>
        <end position="93"/>
    </location>
</feature>
<protein>
    <submittedName>
        <fullName evidence="7">MauE/DoxX family redox-associated membrane protein</fullName>
    </submittedName>
</protein>
<evidence type="ECO:0000259" key="6">
    <source>
        <dbReference type="Pfam" id="PF07291"/>
    </source>
</evidence>
<sequence length="184" mass="19185">MGLAYLEFGCRVIIGMVFLVSSAGKVGSPARFADFRSEIAAMRVVPAGLTRAAAASVCIVEIAVVGLLVSGFTAVVGFVVGSALLAVFSAAILRTVRSGVGARCHCFGFRSGRLGIRHLYRNGFLMAVCAAGVLAATAGPDWTPAWVDLLPVTLLALVAVALLVFMDDLVDLRRVDATPGRGRF</sequence>
<evidence type="ECO:0000256" key="4">
    <source>
        <dbReference type="ARBA" id="ARBA00023136"/>
    </source>
</evidence>
<feature type="transmembrane region" description="Helical" evidence="5">
    <location>
        <begin position="6"/>
        <end position="27"/>
    </location>
</feature>
<evidence type="ECO:0000313" key="7">
    <source>
        <dbReference type="EMBL" id="WLS46606.1"/>
    </source>
</evidence>
<dbReference type="KEGG" id="mprn:Q3V37_04845"/>
<gene>
    <name evidence="7" type="ORF">Q3V37_04845</name>
</gene>
<feature type="transmembrane region" description="Helical" evidence="5">
    <location>
        <begin position="145"/>
        <end position="165"/>
    </location>
</feature>
<dbReference type="Pfam" id="PF07291">
    <property type="entry name" value="MauE"/>
    <property type="match status" value="1"/>
</dbReference>
<keyword evidence="3 5" id="KW-1133">Transmembrane helix</keyword>
<feature type="transmembrane region" description="Helical" evidence="5">
    <location>
        <begin position="119"/>
        <end position="139"/>
    </location>
</feature>
<dbReference type="Proteomes" id="UP001235874">
    <property type="component" value="Chromosome"/>
</dbReference>
<organism evidence="7 8">
    <name type="scientific">Micromonospora profundi</name>
    <dbReference type="NCBI Taxonomy" id="1420889"/>
    <lineage>
        <taxon>Bacteria</taxon>
        <taxon>Bacillati</taxon>
        <taxon>Actinomycetota</taxon>
        <taxon>Actinomycetes</taxon>
        <taxon>Micromonosporales</taxon>
        <taxon>Micromonosporaceae</taxon>
        <taxon>Micromonospora</taxon>
    </lineage>
</organism>